<feature type="domain" description="TssC1 N-terminal" evidence="1">
    <location>
        <begin position="365"/>
        <end position="663"/>
    </location>
</feature>
<dbReference type="EMBL" id="FONH01000001">
    <property type="protein sequence ID" value="SFE05317.1"/>
    <property type="molecule type" value="Genomic_DNA"/>
</dbReference>
<name>A0A1I1XD97_9GAMM</name>
<dbReference type="Proteomes" id="UP000199477">
    <property type="component" value="Unassembled WGS sequence"/>
</dbReference>
<feature type="domain" description="TssC1 C-terminal" evidence="2">
    <location>
        <begin position="673"/>
        <end position="784"/>
    </location>
</feature>
<protein>
    <submittedName>
        <fullName evidence="3">Type VI secretion system protein ImpC</fullName>
    </submittedName>
</protein>
<dbReference type="PANTHER" id="PTHR35565:SF3">
    <property type="entry name" value="TYPE VI SECRETION SYSTEM SHEATH PROTEIN TSSC1"/>
    <property type="match status" value="1"/>
</dbReference>
<dbReference type="Pfam" id="PF18945">
    <property type="entry name" value="VipB_2"/>
    <property type="match status" value="1"/>
</dbReference>
<dbReference type="Pfam" id="PF05591">
    <property type="entry name" value="T6SS_VipA"/>
    <property type="match status" value="1"/>
</dbReference>
<gene>
    <name evidence="3" type="ORF">SAMN02799615_00206</name>
</gene>
<organism evidence="3 4">
    <name type="scientific">Dyella marensis</name>
    <dbReference type="NCBI Taxonomy" id="500610"/>
    <lineage>
        <taxon>Bacteria</taxon>
        <taxon>Pseudomonadati</taxon>
        <taxon>Pseudomonadota</taxon>
        <taxon>Gammaproteobacteria</taxon>
        <taxon>Lysobacterales</taxon>
        <taxon>Rhodanobacteraceae</taxon>
        <taxon>Dyella</taxon>
    </lineage>
</organism>
<evidence type="ECO:0000259" key="1">
    <source>
        <dbReference type="Pfam" id="PF05943"/>
    </source>
</evidence>
<dbReference type="Pfam" id="PF05943">
    <property type="entry name" value="VipB"/>
    <property type="match status" value="1"/>
</dbReference>
<dbReference type="InterPro" id="IPR010269">
    <property type="entry name" value="T6SS_TssC-like"/>
</dbReference>
<dbReference type="InterPro" id="IPR044031">
    <property type="entry name" value="TssC1_N"/>
</dbReference>
<accession>A0A1I1XD97</accession>
<dbReference type="NCBIfam" id="TIGR03355">
    <property type="entry name" value="VI_chp_2"/>
    <property type="match status" value="1"/>
</dbReference>
<evidence type="ECO:0000259" key="2">
    <source>
        <dbReference type="Pfam" id="PF18945"/>
    </source>
</evidence>
<evidence type="ECO:0000313" key="4">
    <source>
        <dbReference type="Proteomes" id="UP000199477"/>
    </source>
</evidence>
<dbReference type="InterPro" id="IPR044032">
    <property type="entry name" value="TssC1_C"/>
</dbReference>
<evidence type="ECO:0000313" key="3">
    <source>
        <dbReference type="EMBL" id="SFE05317.1"/>
    </source>
</evidence>
<keyword evidence="4" id="KW-1185">Reference proteome</keyword>
<reference evidence="4" key="1">
    <citation type="submission" date="2016-10" db="EMBL/GenBank/DDBJ databases">
        <authorList>
            <person name="Varghese N."/>
            <person name="Submissions S."/>
        </authorList>
    </citation>
    <scope>NUCLEOTIDE SEQUENCE [LARGE SCALE GENOMIC DNA]</scope>
    <source>
        <strain evidence="4">UNC178MFTsu3.1</strain>
    </source>
</reference>
<sequence>MTVESIQQKLLRVRPPRVRITYDVETGGSSEKVELAFIVGMFANLSGELDASVLPALKDRRMRDIDAESFDKILADSSPMIKLNGIADTIAGEGKVLAGELHFNALSDFEPLAVVNAVPGLRQRYDARADLRSLQSMAECNDALGALLDRATTDGAGITALKTAFATTLPDDWVNAKVDAQDNPPANAAGAAIPGALVSLLAAQMAGNQQAAAAAKQAADAAAAASDAAAANIKTTADAATAAQKAASDAAGALAKAQDAAGKAKGDDAIAAANKAVVDATKAKNDADAAALTAQAQADAASELAKRQAALAAERQQAFLAIDPLSKARRLAGRFSNEVLVPLGNKDLTQVALGSNGLMDERAGGIDVQIGQQLDAILHAKSFKDLEATWRGLFYVVSRTETGRLLKLRVLNASMDDLRKELEKAADFDQSCIFKMIYEAEFGTYGGSPYSLLLGGYEFDHSPASMSLLTNLTKIAASAHAPFLAAAAPGLFGLDGFDKLAKPRDLSQLFESPELAQWMEFRGSEDSRYVALALPHILLRLPYGKDARPAEGLRYEETVTGADGPDHNAFLWGNAAYALAERITHSFALYHWTAAIRGVEGGGLVDGLPVFTYRDDADLVNMICPTEVSITDRREKELNDLGFIALCNCKGTGQAAFFGGQTANLPRQYISDEANANAKLSAMLPYILAASRFAHYIKVIMRKKIGAFLTRGNIEAYLNSWIAQYVLLDDNASQEVKASYPLRAAQITVTDVPGSPGSYKATVFIKPHFQLEELTTSIRLVADLPAG</sequence>
<dbReference type="STRING" id="500610.SAMN02799615_00206"/>
<dbReference type="RefSeq" id="WP_035322810.1">
    <property type="nucleotide sequence ID" value="NZ_FONH01000001.1"/>
</dbReference>
<dbReference type="NCBIfam" id="TIGR03358">
    <property type="entry name" value="VI_chp_5"/>
    <property type="match status" value="1"/>
</dbReference>
<dbReference type="PANTHER" id="PTHR35565">
    <property type="entry name" value="CYTOPLASMIC PROTEIN-RELATED"/>
    <property type="match status" value="1"/>
</dbReference>
<proteinExistence type="predicted"/>
<dbReference type="AlphaFoldDB" id="A0A1I1XD97"/>
<dbReference type="InterPro" id="IPR008312">
    <property type="entry name" value="T6SS_TssB1"/>
</dbReference>